<evidence type="ECO:0000313" key="4">
    <source>
        <dbReference type="Proteomes" id="UP000004846"/>
    </source>
</evidence>
<dbReference type="PANTHER" id="PTHR43048:SF3">
    <property type="entry name" value="METHYLMALONYL-COA EPIMERASE, MITOCHONDRIAL"/>
    <property type="match status" value="1"/>
</dbReference>
<dbReference type="PROSITE" id="PS51819">
    <property type="entry name" value="VOC"/>
    <property type="match status" value="1"/>
</dbReference>
<dbReference type="RefSeq" id="WP_002355441.1">
    <property type="nucleotide sequence ID" value="NZ_GL454414.1"/>
</dbReference>
<protein>
    <submittedName>
        <fullName evidence="3">Glyoxalase family protein</fullName>
    </submittedName>
</protein>
<dbReference type="Proteomes" id="UP000004846">
    <property type="component" value="Unassembled WGS sequence"/>
</dbReference>
<comment type="caution">
    <text evidence="3">The sequence shown here is derived from an EMBL/GenBank/DDBJ whole genome shotgun (WGS) entry which is preliminary data.</text>
</comment>
<proteinExistence type="predicted"/>
<feature type="domain" description="VOC" evidence="2">
    <location>
        <begin position="10"/>
        <end position="153"/>
    </location>
</feature>
<dbReference type="InterPro" id="IPR051785">
    <property type="entry name" value="MMCE/EMCE_epimerase"/>
</dbReference>
<evidence type="ECO:0000256" key="1">
    <source>
        <dbReference type="ARBA" id="ARBA00022723"/>
    </source>
</evidence>
<dbReference type="InterPro" id="IPR004360">
    <property type="entry name" value="Glyas_Fos-R_dOase_dom"/>
</dbReference>
<dbReference type="InterPro" id="IPR029068">
    <property type="entry name" value="Glyas_Bleomycin-R_OHBP_Dase"/>
</dbReference>
<dbReference type="PANTHER" id="PTHR43048">
    <property type="entry name" value="METHYLMALONYL-COA EPIMERASE"/>
    <property type="match status" value="1"/>
</dbReference>
<dbReference type="HOGENOM" id="CLU_046006_2_2_9"/>
<name>A0A125W9T2_ENTFL</name>
<accession>A0A125W9T2</accession>
<evidence type="ECO:0000313" key="3">
    <source>
        <dbReference type="EMBL" id="EFM84007.1"/>
    </source>
</evidence>
<dbReference type="Pfam" id="PF00903">
    <property type="entry name" value="Glyoxalase"/>
    <property type="match status" value="1"/>
</dbReference>
<evidence type="ECO:0000259" key="2">
    <source>
        <dbReference type="PROSITE" id="PS51819"/>
    </source>
</evidence>
<reference evidence="3 4" key="1">
    <citation type="submission" date="2010-07" db="EMBL/GenBank/DDBJ databases">
        <authorList>
            <person name="Sid Ahmed O."/>
        </authorList>
    </citation>
    <scope>NUCLEOTIDE SEQUENCE [LARGE SCALE GENOMIC DNA]</scope>
    <source>
        <strain evidence="3 4">TX4248</strain>
    </source>
</reference>
<organism evidence="3 4">
    <name type="scientific">Enterococcus faecalis TX4248</name>
    <dbReference type="NCBI Taxonomy" id="749495"/>
    <lineage>
        <taxon>Bacteria</taxon>
        <taxon>Bacillati</taxon>
        <taxon>Bacillota</taxon>
        <taxon>Bacilli</taxon>
        <taxon>Lactobacillales</taxon>
        <taxon>Enterococcaceae</taxon>
        <taxon>Enterococcus</taxon>
    </lineage>
</organism>
<dbReference type="AlphaFoldDB" id="A0A125W9T2"/>
<gene>
    <name evidence="3" type="ORF">HMPREF9498_00352</name>
</gene>
<keyword evidence="1" id="KW-0479">Metal-binding</keyword>
<dbReference type="GO" id="GO:0046491">
    <property type="term" value="P:L-methylmalonyl-CoA metabolic process"/>
    <property type="evidence" value="ECO:0007669"/>
    <property type="project" value="TreeGrafter"/>
</dbReference>
<dbReference type="GeneID" id="60892920"/>
<dbReference type="GO" id="GO:0046872">
    <property type="term" value="F:metal ion binding"/>
    <property type="evidence" value="ECO:0007669"/>
    <property type="project" value="UniProtKB-KW"/>
</dbReference>
<dbReference type="GO" id="GO:0004493">
    <property type="term" value="F:methylmalonyl-CoA epimerase activity"/>
    <property type="evidence" value="ECO:0007669"/>
    <property type="project" value="TreeGrafter"/>
</dbReference>
<dbReference type="InterPro" id="IPR037523">
    <property type="entry name" value="VOC_core"/>
</dbReference>
<dbReference type="Gene3D" id="3.10.180.10">
    <property type="entry name" value="2,3-Dihydroxybiphenyl 1,2-Dioxygenase, domain 1"/>
    <property type="match status" value="1"/>
</dbReference>
<dbReference type="EMBL" id="AEBR01000008">
    <property type="protein sequence ID" value="EFM84007.1"/>
    <property type="molecule type" value="Genomic_DNA"/>
</dbReference>
<sequence length="160" mass="17488">MSEAVKGFSVVNHVGITVSNLDESVKFYEALTGTKIANRDEIGGKRMAQTQGLDDTLIKYANVHLENINIDLLEYVKPKSEKASYSNEQISAMHMCFEVEDIDAAVARLRAIGVEPDGEPITFQEEDGLKSGFGTGVAYFTDPDGTNLELIAPKGPFTRN</sequence>
<dbReference type="SUPFAM" id="SSF54593">
    <property type="entry name" value="Glyoxalase/Bleomycin resistance protein/Dihydroxybiphenyl dioxygenase"/>
    <property type="match status" value="1"/>
</dbReference>